<dbReference type="AlphaFoldDB" id="A0A1I6L7S5"/>
<dbReference type="RefSeq" id="WP_093314875.1">
    <property type="nucleotide sequence ID" value="NZ_FOZG01000002.1"/>
</dbReference>
<reference evidence="3 4" key="1">
    <citation type="submission" date="2016-10" db="EMBL/GenBank/DDBJ databases">
        <authorList>
            <person name="de Groot N.N."/>
        </authorList>
    </citation>
    <scope>NUCLEOTIDE SEQUENCE [LARGE SCALE GENOMIC DNA]</scope>
    <source>
        <strain evidence="3 4">S5-249</strain>
    </source>
</reference>
<dbReference type="Pfam" id="PF20031">
    <property type="entry name" value="DUF6437"/>
    <property type="match status" value="1"/>
</dbReference>
<proteinExistence type="predicted"/>
<gene>
    <name evidence="3" type="ORF">SAMN05192580_2416</name>
</gene>
<protein>
    <recommendedName>
        <fullName evidence="2">DUF64370 domain-containing protein</fullName>
    </recommendedName>
</protein>
<feature type="domain" description="DUF64370" evidence="2">
    <location>
        <begin position="1"/>
        <end position="75"/>
    </location>
</feature>
<accession>A0A1I6L7S5</accession>
<evidence type="ECO:0000313" key="3">
    <source>
        <dbReference type="EMBL" id="SFR99526.1"/>
    </source>
</evidence>
<evidence type="ECO:0000313" key="4">
    <source>
        <dbReference type="Proteomes" id="UP000198824"/>
    </source>
</evidence>
<name>A0A1I6L7S5_9SPHN</name>
<dbReference type="OrthoDB" id="7571976at2"/>
<sequence>MAKKKPSALDALTRHDEEERRLASLRDALRQAAALELGTIVLDAGGGALGSEGLRVAIRKALGGTSQDPGVGLKPAGMPGVKRGDDGQP</sequence>
<feature type="region of interest" description="Disordered" evidence="1">
    <location>
        <begin position="63"/>
        <end position="89"/>
    </location>
</feature>
<evidence type="ECO:0000256" key="1">
    <source>
        <dbReference type="SAM" id="MobiDB-lite"/>
    </source>
</evidence>
<keyword evidence="4" id="KW-1185">Reference proteome</keyword>
<dbReference type="Proteomes" id="UP000198824">
    <property type="component" value="Unassembled WGS sequence"/>
</dbReference>
<dbReference type="EMBL" id="FOZG01000002">
    <property type="protein sequence ID" value="SFR99526.1"/>
    <property type="molecule type" value="Genomic_DNA"/>
</dbReference>
<evidence type="ECO:0000259" key="2">
    <source>
        <dbReference type="Pfam" id="PF20031"/>
    </source>
</evidence>
<organism evidence="3 4">
    <name type="scientific">Sphingomonas jatrophae</name>
    <dbReference type="NCBI Taxonomy" id="1166337"/>
    <lineage>
        <taxon>Bacteria</taxon>
        <taxon>Pseudomonadati</taxon>
        <taxon>Pseudomonadota</taxon>
        <taxon>Alphaproteobacteria</taxon>
        <taxon>Sphingomonadales</taxon>
        <taxon>Sphingomonadaceae</taxon>
        <taxon>Sphingomonas</taxon>
    </lineage>
</organism>
<dbReference type="InterPro" id="IPR045496">
    <property type="entry name" value="DUF6437"/>
</dbReference>